<comment type="caution">
    <text evidence="6">The sequence shown here is derived from an EMBL/GenBank/DDBJ whole genome shotgun (WGS) entry which is preliminary data.</text>
</comment>
<dbReference type="InterPro" id="IPR001841">
    <property type="entry name" value="Znf_RING"/>
</dbReference>
<organism evidence="6 7">
    <name type="scientific">Meganyctiphanes norvegica</name>
    <name type="common">Northern krill</name>
    <name type="synonym">Thysanopoda norvegica</name>
    <dbReference type="NCBI Taxonomy" id="48144"/>
    <lineage>
        <taxon>Eukaryota</taxon>
        <taxon>Metazoa</taxon>
        <taxon>Ecdysozoa</taxon>
        <taxon>Arthropoda</taxon>
        <taxon>Crustacea</taxon>
        <taxon>Multicrustacea</taxon>
        <taxon>Malacostraca</taxon>
        <taxon>Eumalacostraca</taxon>
        <taxon>Eucarida</taxon>
        <taxon>Euphausiacea</taxon>
        <taxon>Euphausiidae</taxon>
        <taxon>Meganyctiphanes</taxon>
    </lineage>
</organism>
<evidence type="ECO:0000313" key="7">
    <source>
        <dbReference type="Proteomes" id="UP001497623"/>
    </source>
</evidence>
<dbReference type="AlphaFoldDB" id="A0AAV2SMH6"/>
<name>A0AAV2SMH6_MEGNR</name>
<keyword evidence="2 4" id="KW-0863">Zinc-finger</keyword>
<dbReference type="EMBL" id="CAXKWB010098718">
    <property type="protein sequence ID" value="CAL4222660.1"/>
    <property type="molecule type" value="Genomic_DNA"/>
</dbReference>
<evidence type="ECO:0000256" key="1">
    <source>
        <dbReference type="ARBA" id="ARBA00022723"/>
    </source>
</evidence>
<dbReference type="GO" id="GO:0008270">
    <property type="term" value="F:zinc ion binding"/>
    <property type="evidence" value="ECO:0007669"/>
    <property type="project" value="UniProtKB-KW"/>
</dbReference>
<dbReference type="InterPro" id="IPR017907">
    <property type="entry name" value="Znf_RING_CS"/>
</dbReference>
<feature type="non-terminal residue" evidence="6">
    <location>
        <position position="154"/>
    </location>
</feature>
<dbReference type="SUPFAM" id="SSF57850">
    <property type="entry name" value="RING/U-box"/>
    <property type="match status" value="1"/>
</dbReference>
<keyword evidence="7" id="KW-1185">Reference proteome</keyword>
<dbReference type="Gene3D" id="3.30.40.10">
    <property type="entry name" value="Zinc/RING finger domain, C3HC4 (zinc finger)"/>
    <property type="match status" value="1"/>
</dbReference>
<dbReference type="Pfam" id="PF13445">
    <property type="entry name" value="zf-RING_UBOX"/>
    <property type="match status" value="1"/>
</dbReference>
<dbReference type="Proteomes" id="UP001497623">
    <property type="component" value="Unassembled WGS sequence"/>
</dbReference>
<accession>A0AAV2SMH6</accession>
<proteinExistence type="predicted"/>
<evidence type="ECO:0000256" key="4">
    <source>
        <dbReference type="PROSITE-ProRule" id="PRU00175"/>
    </source>
</evidence>
<sequence length="154" mass="17854">MMDCRVCGDEYEAPERRPRVLPCGHTVCHRCIILIIEDRQKLCPICRAPHRASCVHKFPLNYDLENVAHLMELAKTRRLFSVAEMAGRWQTGQVIWKGGRLVLLVNAELIMDQTENKTDSESSPSSNLHDLRLPMLLMEERLPERIFRMLSIDK</sequence>
<dbReference type="PROSITE" id="PS00518">
    <property type="entry name" value="ZF_RING_1"/>
    <property type="match status" value="1"/>
</dbReference>
<keyword evidence="1" id="KW-0479">Metal-binding</keyword>
<keyword evidence="3" id="KW-0862">Zinc</keyword>
<gene>
    <name evidence="6" type="ORF">MNOR_LOCUS39212</name>
</gene>
<dbReference type="PROSITE" id="PS50089">
    <property type="entry name" value="ZF_RING_2"/>
    <property type="match status" value="1"/>
</dbReference>
<evidence type="ECO:0000313" key="6">
    <source>
        <dbReference type="EMBL" id="CAL4222660.1"/>
    </source>
</evidence>
<feature type="domain" description="RING-type" evidence="5">
    <location>
        <begin position="4"/>
        <end position="47"/>
    </location>
</feature>
<dbReference type="SMART" id="SM00184">
    <property type="entry name" value="RING"/>
    <property type="match status" value="1"/>
</dbReference>
<reference evidence="6 7" key="1">
    <citation type="submission" date="2024-05" db="EMBL/GenBank/DDBJ databases">
        <authorList>
            <person name="Wallberg A."/>
        </authorList>
    </citation>
    <scope>NUCLEOTIDE SEQUENCE [LARGE SCALE GENOMIC DNA]</scope>
</reference>
<evidence type="ECO:0000259" key="5">
    <source>
        <dbReference type="PROSITE" id="PS50089"/>
    </source>
</evidence>
<dbReference type="InterPro" id="IPR052667">
    <property type="entry name" value="E3_ubiquitin-ligase_RING"/>
</dbReference>
<protein>
    <recommendedName>
        <fullName evidence="5">RING-type domain-containing protein</fullName>
    </recommendedName>
</protein>
<dbReference type="InterPro" id="IPR013083">
    <property type="entry name" value="Znf_RING/FYVE/PHD"/>
</dbReference>
<evidence type="ECO:0000256" key="3">
    <source>
        <dbReference type="ARBA" id="ARBA00022833"/>
    </source>
</evidence>
<evidence type="ECO:0000256" key="2">
    <source>
        <dbReference type="ARBA" id="ARBA00022771"/>
    </source>
</evidence>
<dbReference type="PANTHER" id="PTHR47156:SF10">
    <property type="entry name" value="E3 UBIQUITIN-PROTEIN LIGASE TRIM-21-RELATED"/>
    <property type="match status" value="1"/>
</dbReference>
<dbReference type="PANTHER" id="PTHR47156">
    <property type="entry name" value="PROTEIN CBG20824"/>
    <property type="match status" value="1"/>
</dbReference>
<dbReference type="InterPro" id="IPR027370">
    <property type="entry name" value="Znf-RING_euk"/>
</dbReference>